<name>A0A7Y2E8F2_UNCEI</name>
<dbReference type="CDD" id="cd00405">
    <property type="entry name" value="PRAI"/>
    <property type="match status" value="1"/>
</dbReference>
<evidence type="ECO:0000256" key="6">
    <source>
        <dbReference type="ARBA" id="ARBA00022822"/>
    </source>
</evidence>
<keyword evidence="5 9" id="KW-0028">Amino-acid biosynthesis</keyword>
<evidence type="ECO:0000313" key="11">
    <source>
        <dbReference type="EMBL" id="NNF07113.1"/>
    </source>
</evidence>
<sequence length="220" mass="22792">MLVKVCCIQSVAEAQMAVEEGAGILGLVSEMPSGPGVISLESIAAIVREVPSTFETWLLSSATSAEAIVQQHAACGTSGIQICDALDEKEFASLRLKLPTTKLIQVVHVTGAGSVAEAVKASEYADVILLDSGQPGAEVKTLGGTGNTHDWSVSKEICETIDVPMFLAGGLNGGNVRSAMDAVGPFGLDVCSGVREDDALSVVRLRAFMDAVKGRGLFRG</sequence>
<evidence type="ECO:0000259" key="10">
    <source>
        <dbReference type="Pfam" id="PF00697"/>
    </source>
</evidence>
<dbReference type="UniPathway" id="UPA00035">
    <property type="reaction ID" value="UER00042"/>
</dbReference>
<proteinExistence type="inferred from homology"/>
<comment type="caution">
    <text evidence="11">The sequence shown here is derived from an EMBL/GenBank/DDBJ whole genome shotgun (WGS) entry which is preliminary data.</text>
</comment>
<dbReference type="EMBL" id="JABDJR010000405">
    <property type="protein sequence ID" value="NNF07113.1"/>
    <property type="molecule type" value="Genomic_DNA"/>
</dbReference>
<evidence type="ECO:0000256" key="1">
    <source>
        <dbReference type="ARBA" id="ARBA00001164"/>
    </source>
</evidence>
<dbReference type="HAMAP" id="MF_00135">
    <property type="entry name" value="PRAI"/>
    <property type="match status" value="1"/>
</dbReference>
<evidence type="ECO:0000256" key="3">
    <source>
        <dbReference type="ARBA" id="ARBA00012572"/>
    </source>
</evidence>
<comment type="pathway">
    <text evidence="2 9">Amino-acid biosynthesis; L-tryptophan biosynthesis; L-tryptophan from chorismate: step 3/5.</text>
</comment>
<comment type="catalytic activity">
    <reaction evidence="1 9">
        <text>N-(5-phospho-beta-D-ribosyl)anthranilate = 1-(2-carboxyphenylamino)-1-deoxy-D-ribulose 5-phosphate</text>
        <dbReference type="Rhea" id="RHEA:21540"/>
        <dbReference type="ChEBI" id="CHEBI:18277"/>
        <dbReference type="ChEBI" id="CHEBI:58613"/>
        <dbReference type="EC" id="5.3.1.24"/>
    </reaction>
</comment>
<protein>
    <recommendedName>
        <fullName evidence="4 9">N-(5'-phosphoribosyl)anthranilate isomerase</fullName>
        <shortName evidence="9">PRAI</shortName>
        <ecNumber evidence="3 9">5.3.1.24</ecNumber>
    </recommendedName>
</protein>
<dbReference type="InterPro" id="IPR011060">
    <property type="entry name" value="RibuloseP-bd_barrel"/>
</dbReference>
<dbReference type="GO" id="GO:0000162">
    <property type="term" value="P:L-tryptophan biosynthetic process"/>
    <property type="evidence" value="ECO:0007669"/>
    <property type="project" value="UniProtKB-UniRule"/>
</dbReference>
<dbReference type="Proteomes" id="UP000547674">
    <property type="component" value="Unassembled WGS sequence"/>
</dbReference>
<evidence type="ECO:0000256" key="5">
    <source>
        <dbReference type="ARBA" id="ARBA00022605"/>
    </source>
</evidence>
<organism evidence="11 12">
    <name type="scientific">Eiseniibacteriota bacterium</name>
    <dbReference type="NCBI Taxonomy" id="2212470"/>
    <lineage>
        <taxon>Bacteria</taxon>
        <taxon>Candidatus Eiseniibacteriota</taxon>
    </lineage>
</organism>
<evidence type="ECO:0000256" key="8">
    <source>
        <dbReference type="ARBA" id="ARBA00023235"/>
    </source>
</evidence>
<dbReference type="GO" id="GO:0004640">
    <property type="term" value="F:phosphoribosylanthranilate isomerase activity"/>
    <property type="evidence" value="ECO:0007669"/>
    <property type="project" value="UniProtKB-UniRule"/>
</dbReference>
<evidence type="ECO:0000256" key="2">
    <source>
        <dbReference type="ARBA" id="ARBA00004664"/>
    </source>
</evidence>
<keyword evidence="6 9" id="KW-0822">Tryptophan biosynthesis</keyword>
<dbReference type="PANTHER" id="PTHR42894:SF1">
    <property type="entry name" value="N-(5'-PHOSPHORIBOSYL)ANTHRANILATE ISOMERASE"/>
    <property type="match status" value="1"/>
</dbReference>
<keyword evidence="7 9" id="KW-0057">Aromatic amino acid biosynthesis</keyword>
<dbReference type="SUPFAM" id="SSF51366">
    <property type="entry name" value="Ribulose-phoshate binding barrel"/>
    <property type="match status" value="1"/>
</dbReference>
<keyword evidence="8 9" id="KW-0413">Isomerase</keyword>
<dbReference type="Gene3D" id="3.20.20.70">
    <property type="entry name" value="Aldolase class I"/>
    <property type="match status" value="1"/>
</dbReference>
<dbReference type="InterPro" id="IPR001240">
    <property type="entry name" value="PRAI_dom"/>
</dbReference>
<gene>
    <name evidence="9" type="primary">trpF</name>
    <name evidence="11" type="ORF">HKN21_10165</name>
</gene>
<reference evidence="11 12" key="1">
    <citation type="submission" date="2020-03" db="EMBL/GenBank/DDBJ databases">
        <title>Metabolic flexibility allows generalist bacteria to become dominant in a frequently disturbed ecosystem.</title>
        <authorList>
            <person name="Chen Y.-J."/>
            <person name="Leung P.M."/>
            <person name="Bay S.K."/>
            <person name="Hugenholtz P."/>
            <person name="Kessler A.J."/>
            <person name="Shelley G."/>
            <person name="Waite D.W."/>
            <person name="Cook P.L."/>
            <person name="Greening C."/>
        </authorList>
    </citation>
    <scope>NUCLEOTIDE SEQUENCE [LARGE SCALE GENOMIC DNA]</scope>
    <source>
        <strain evidence="11">SS_bin_28</strain>
    </source>
</reference>
<dbReference type="AlphaFoldDB" id="A0A7Y2E8F2"/>
<dbReference type="EC" id="5.3.1.24" evidence="3 9"/>
<dbReference type="InterPro" id="IPR044643">
    <property type="entry name" value="TrpF_fam"/>
</dbReference>
<evidence type="ECO:0000256" key="7">
    <source>
        <dbReference type="ARBA" id="ARBA00023141"/>
    </source>
</evidence>
<evidence type="ECO:0000256" key="9">
    <source>
        <dbReference type="HAMAP-Rule" id="MF_00135"/>
    </source>
</evidence>
<evidence type="ECO:0000313" key="12">
    <source>
        <dbReference type="Proteomes" id="UP000547674"/>
    </source>
</evidence>
<dbReference type="PANTHER" id="PTHR42894">
    <property type="entry name" value="N-(5'-PHOSPHORIBOSYL)ANTHRANILATE ISOMERASE"/>
    <property type="match status" value="1"/>
</dbReference>
<feature type="domain" description="N-(5'phosphoribosyl) anthranilate isomerase (PRAI)" evidence="10">
    <location>
        <begin position="3"/>
        <end position="197"/>
    </location>
</feature>
<comment type="similarity">
    <text evidence="9">Belongs to the TrpF family.</text>
</comment>
<dbReference type="Pfam" id="PF00697">
    <property type="entry name" value="PRAI"/>
    <property type="match status" value="1"/>
</dbReference>
<accession>A0A7Y2E8F2</accession>
<dbReference type="InterPro" id="IPR013785">
    <property type="entry name" value="Aldolase_TIM"/>
</dbReference>
<evidence type="ECO:0000256" key="4">
    <source>
        <dbReference type="ARBA" id="ARBA00022272"/>
    </source>
</evidence>